<dbReference type="PANTHER" id="PTHR10845">
    <property type="entry name" value="REGULATOR OF G PROTEIN SIGNALING"/>
    <property type="match status" value="1"/>
</dbReference>
<feature type="transmembrane region" description="Helical" evidence="2">
    <location>
        <begin position="295"/>
        <end position="314"/>
    </location>
</feature>
<dbReference type="Proteomes" id="UP001150062">
    <property type="component" value="Unassembled WGS sequence"/>
</dbReference>
<accession>A0ABQ8YQ31</accession>
<feature type="compositionally biased region" description="Polar residues" evidence="1">
    <location>
        <begin position="165"/>
        <end position="179"/>
    </location>
</feature>
<reference evidence="4" key="1">
    <citation type="submission" date="2022-08" db="EMBL/GenBank/DDBJ databases">
        <title>Novel sulfate-reducing endosymbionts in the free-living metamonad Anaeramoeba.</title>
        <authorList>
            <person name="Jerlstrom-Hultqvist J."/>
            <person name="Cepicka I."/>
            <person name="Gallot-Lavallee L."/>
            <person name="Salas-Leiva D."/>
            <person name="Curtis B.A."/>
            <person name="Zahonova K."/>
            <person name="Pipaliya S."/>
            <person name="Dacks J."/>
            <person name="Roger A.J."/>
        </authorList>
    </citation>
    <scope>NUCLEOTIDE SEQUENCE</scope>
    <source>
        <strain evidence="4">Schooner1</strain>
    </source>
</reference>
<comment type="caution">
    <text evidence="4">The sequence shown here is derived from an EMBL/GenBank/DDBJ whole genome shotgun (WGS) entry which is preliminary data.</text>
</comment>
<evidence type="ECO:0000313" key="5">
    <source>
        <dbReference type="Proteomes" id="UP001150062"/>
    </source>
</evidence>
<keyword evidence="2" id="KW-0472">Membrane</keyword>
<dbReference type="InterPro" id="IPR036305">
    <property type="entry name" value="RGS_sf"/>
</dbReference>
<evidence type="ECO:0000256" key="2">
    <source>
        <dbReference type="SAM" id="Phobius"/>
    </source>
</evidence>
<evidence type="ECO:0000313" key="4">
    <source>
        <dbReference type="EMBL" id="KAJ6246714.1"/>
    </source>
</evidence>
<dbReference type="PANTHER" id="PTHR10845:SF192">
    <property type="entry name" value="DOUBLE HIT, ISOFORM B"/>
    <property type="match status" value="1"/>
</dbReference>
<dbReference type="InterPro" id="IPR016137">
    <property type="entry name" value="RGS"/>
</dbReference>
<feature type="transmembrane region" description="Helical" evidence="2">
    <location>
        <begin position="36"/>
        <end position="59"/>
    </location>
</feature>
<organism evidence="4 5">
    <name type="scientific">Anaeramoeba flamelloides</name>
    <dbReference type="NCBI Taxonomy" id="1746091"/>
    <lineage>
        <taxon>Eukaryota</taxon>
        <taxon>Metamonada</taxon>
        <taxon>Anaeramoebidae</taxon>
        <taxon>Anaeramoeba</taxon>
    </lineage>
</organism>
<feature type="transmembrane region" description="Helical" evidence="2">
    <location>
        <begin position="326"/>
        <end position="346"/>
    </location>
</feature>
<dbReference type="InterPro" id="IPR044926">
    <property type="entry name" value="RGS_subdomain_2"/>
</dbReference>
<feature type="transmembrane region" description="Helical" evidence="2">
    <location>
        <begin position="71"/>
        <end position="90"/>
    </location>
</feature>
<proteinExistence type="predicted"/>
<keyword evidence="5" id="KW-1185">Reference proteome</keyword>
<protein>
    <submittedName>
        <fullName evidence="4">Double hit</fullName>
    </submittedName>
</protein>
<dbReference type="Pfam" id="PF00615">
    <property type="entry name" value="RGS"/>
    <property type="match status" value="1"/>
</dbReference>
<feature type="domain" description="RGS" evidence="3">
    <location>
        <begin position="369"/>
        <end position="528"/>
    </location>
</feature>
<dbReference type="EMBL" id="JAOAOG010000131">
    <property type="protein sequence ID" value="KAJ6246714.1"/>
    <property type="molecule type" value="Genomic_DNA"/>
</dbReference>
<dbReference type="Gene3D" id="1.10.167.10">
    <property type="entry name" value="Regulator of G-protein Signalling 4, domain 2"/>
    <property type="match status" value="1"/>
</dbReference>
<dbReference type="SUPFAM" id="SSF48097">
    <property type="entry name" value="Regulator of G-protein signaling, RGS"/>
    <property type="match status" value="1"/>
</dbReference>
<feature type="transmembrane region" description="Helical" evidence="2">
    <location>
        <begin position="264"/>
        <end position="283"/>
    </location>
</feature>
<keyword evidence="2" id="KW-0812">Transmembrane</keyword>
<dbReference type="PROSITE" id="PS50132">
    <property type="entry name" value="RGS"/>
    <property type="match status" value="1"/>
</dbReference>
<evidence type="ECO:0000259" key="3">
    <source>
        <dbReference type="PROSITE" id="PS50132"/>
    </source>
</evidence>
<evidence type="ECO:0000256" key="1">
    <source>
        <dbReference type="SAM" id="MobiDB-lite"/>
    </source>
</evidence>
<dbReference type="SMART" id="SM00315">
    <property type="entry name" value="RGS"/>
    <property type="match status" value="1"/>
</dbReference>
<feature type="transmembrane region" description="Helical" evidence="2">
    <location>
        <begin position="6"/>
        <end position="24"/>
    </location>
</feature>
<name>A0ABQ8YQ31_9EUKA</name>
<feature type="transmembrane region" description="Helical" evidence="2">
    <location>
        <begin position="221"/>
        <end position="244"/>
    </location>
</feature>
<keyword evidence="2" id="KW-1133">Transmembrane helix</keyword>
<sequence>MFDIFWVVSSINVLMGTTLFCIFVKRRKYQPIKSRSISIATYYYLILTTGVIMLCIYGSPAYETPSCFGKYYVEIIGQGTFMFLYYSRAFRLYYLFRLNRNKLESAKRIYLEMKSNSKTESYSFQAKKQETVGSVSYSQYHPNSKKGNEDNISLTHLSDSDHISKNISKGENNDNDTVSDTYTDNNPNDNDYYINTLNFNIELQEVERNFFQKRSRTSDKFISKISLFHFTISHIYLLVIYFFGDIKYLKDCDISIIKWSALSIYVYVNIHTTILIIFVILIRNIKDNYKIKTEINITLISILVCLFFIMLPLMTDKLDYQYRWPLIIFGFCQLLITYGYPIYWTYRFENNKKIIKTNSSELENSYYRRFINIIEDPEKVKYWIEYSKKNYSVENIFFYNTVKSFQQFVAKYDSNNKKKKNKHNKHHSNSKIFKHKMKMIKSILQNFIKEDSPLVINVSGRLRKQTIRECEEILNQYSDNENDNNQERKVEGDIPNDLFQDALEEIINLMYIDTFPQFVQSKLFYEMVIKVDQLNPDSFLNNNVKNIIDNSHVKGGDEQDHETGNMIIKEEKNGKDKDLDLINI</sequence>
<feature type="region of interest" description="Disordered" evidence="1">
    <location>
        <begin position="163"/>
        <end position="187"/>
    </location>
</feature>
<gene>
    <name evidence="4" type="ORF">M0813_01964</name>
</gene>